<evidence type="ECO:0000313" key="9">
    <source>
        <dbReference type="Proteomes" id="UP000255140"/>
    </source>
</evidence>
<evidence type="ECO:0000259" key="2">
    <source>
        <dbReference type="PROSITE" id="PS50110"/>
    </source>
</evidence>
<organism evidence="4 7">
    <name type="scientific">Streptococcus agalactiae</name>
    <dbReference type="NCBI Taxonomy" id="1311"/>
    <lineage>
        <taxon>Bacteria</taxon>
        <taxon>Bacillati</taxon>
        <taxon>Bacillota</taxon>
        <taxon>Bacilli</taxon>
        <taxon>Lactobacillales</taxon>
        <taxon>Streptococcaceae</taxon>
        <taxon>Streptococcus</taxon>
    </lineage>
</organism>
<dbReference type="GO" id="GO:0003677">
    <property type="term" value="F:DNA binding"/>
    <property type="evidence" value="ECO:0007669"/>
    <property type="project" value="InterPro"/>
</dbReference>
<reference evidence="8 9" key="2">
    <citation type="submission" date="2018-06" db="EMBL/GenBank/DDBJ databases">
        <authorList>
            <consortium name="Pathogen Informatics"/>
            <person name="Doyle S."/>
        </authorList>
    </citation>
    <scope>NUCLEOTIDE SEQUENCE [LARGE SCALE GENOMIC DNA]</scope>
    <source>
        <strain evidence="5 8">NCTC8185</strain>
        <strain evidence="6 9">NCTC9828</strain>
    </source>
</reference>
<name>A0A076YYQ6_STRAG</name>
<comment type="caution">
    <text evidence="4">The sequence shown here is derived from an EMBL/GenBank/DDBJ whole genome shotgun (WGS) entry which is preliminary data.</text>
</comment>
<feature type="domain" description="HTH LytTR-type" evidence="3">
    <location>
        <begin position="142"/>
        <end position="246"/>
    </location>
</feature>
<evidence type="ECO:0000256" key="1">
    <source>
        <dbReference type="PROSITE-ProRule" id="PRU00169"/>
    </source>
</evidence>
<evidence type="ECO:0000313" key="4">
    <source>
        <dbReference type="EMBL" id="KLL35004.1"/>
    </source>
</evidence>
<evidence type="ECO:0000313" key="5">
    <source>
        <dbReference type="EMBL" id="SUN13512.1"/>
    </source>
</evidence>
<accession>A0A076YYQ6</accession>
<dbReference type="InterPro" id="IPR011006">
    <property type="entry name" value="CheY-like_superfamily"/>
</dbReference>
<reference evidence="4 7" key="1">
    <citation type="journal article" date="2015" name="PLoS ONE">
        <title>Genomic analysis reveals the molecular basis for capsule loss in the group B streptococcus population.</title>
        <authorList>
            <consortium name="DEVANI Consortium"/>
            <person name="Rosini R."/>
            <person name="Campisi E."/>
            <person name="De Chiara M."/>
            <person name="Tettelin H."/>
            <person name="Rinaudo D."/>
            <person name="Toniolo C."/>
            <person name="Metruccio M."/>
            <person name="Guidotti S."/>
            <person name="Sorensen U.B."/>
            <person name="Kilian M."/>
            <person name="Ramirez M."/>
            <person name="Janulczyk R."/>
            <person name="Donati C."/>
            <person name="Grandi G."/>
            <person name="Margarit I."/>
        </authorList>
    </citation>
    <scope>NUCLEOTIDE SEQUENCE [LARGE SCALE GENOMIC DNA]</scope>
    <source>
        <strain evidence="4 7">DK-B-USS-215</strain>
    </source>
</reference>
<sequence length="246" mass="28157">MKILILDDEMFARQELSFLVEHSQEVDNPEIFQAEDISEAEKILFRQQIDLIFLDISLSEENGFTLANQLSQLAHPPLVVFATAYDNYAVKAFESNAVDYIMKPFEQQRVDMALSKVKKLSQLTTASDVEQAIPKKASVELLTLTLSDRSVVVKMQDIVAASVEDGELTVSTVQKTYIIRKTLNWFKSRAVAPYFLQIHRNTVINLEMIEEIQPWFNHTLLLIMSNGEKFPVGRSYLKDLNEHLTM</sequence>
<dbReference type="CDD" id="cd17532">
    <property type="entry name" value="REC_LytTR_AlgR-like"/>
    <property type="match status" value="1"/>
</dbReference>
<dbReference type="AlphaFoldDB" id="A0A076YYQ6"/>
<keyword evidence="1" id="KW-0597">Phosphoprotein</keyword>
<evidence type="ECO:0000313" key="8">
    <source>
        <dbReference type="Proteomes" id="UP000254076"/>
    </source>
</evidence>
<dbReference type="PANTHER" id="PTHR37299">
    <property type="entry name" value="TRANSCRIPTIONAL REGULATOR-RELATED"/>
    <property type="match status" value="1"/>
</dbReference>
<dbReference type="EMBL" id="UHEW01000004">
    <property type="protein sequence ID" value="SUN25659.1"/>
    <property type="molecule type" value="Genomic_DNA"/>
</dbReference>
<dbReference type="EMBL" id="UHEQ01000004">
    <property type="protein sequence ID" value="SUN13512.1"/>
    <property type="molecule type" value="Genomic_DNA"/>
</dbReference>
<dbReference type="EMBL" id="LBKL01000103">
    <property type="protein sequence ID" value="KLL35004.1"/>
    <property type="molecule type" value="Genomic_DNA"/>
</dbReference>
<feature type="domain" description="Response regulatory" evidence="2">
    <location>
        <begin position="2"/>
        <end position="118"/>
    </location>
</feature>
<dbReference type="Pfam" id="PF04397">
    <property type="entry name" value="LytTR"/>
    <property type="match status" value="1"/>
</dbReference>
<evidence type="ECO:0000313" key="7">
    <source>
        <dbReference type="Proteomes" id="UP000035346"/>
    </source>
</evidence>
<dbReference type="SMART" id="SM00850">
    <property type="entry name" value="LytTR"/>
    <property type="match status" value="1"/>
</dbReference>
<dbReference type="InterPro" id="IPR046947">
    <property type="entry name" value="LytR-like"/>
</dbReference>
<dbReference type="InterPro" id="IPR001789">
    <property type="entry name" value="Sig_transdc_resp-reg_receiver"/>
</dbReference>
<dbReference type="Proteomes" id="UP000035346">
    <property type="component" value="Unassembled WGS sequence"/>
</dbReference>
<dbReference type="PANTHER" id="PTHR37299:SF1">
    <property type="entry name" value="STAGE 0 SPORULATION PROTEIN A HOMOLOG"/>
    <property type="match status" value="1"/>
</dbReference>
<dbReference type="Pfam" id="PF00072">
    <property type="entry name" value="Response_reg"/>
    <property type="match status" value="1"/>
</dbReference>
<dbReference type="RefSeq" id="WP_000697628.1">
    <property type="nucleotide sequence ID" value="NZ_CGHZ01000021.1"/>
</dbReference>
<evidence type="ECO:0000313" key="6">
    <source>
        <dbReference type="EMBL" id="SUN25659.1"/>
    </source>
</evidence>
<dbReference type="Gene3D" id="2.20.25.10">
    <property type="match status" value="1"/>
</dbReference>
<dbReference type="SUPFAM" id="SSF52172">
    <property type="entry name" value="CheY-like"/>
    <property type="match status" value="1"/>
</dbReference>
<protein>
    <submittedName>
        <fullName evidence="5">Autolysis response regulater LytR</fullName>
    </submittedName>
    <submittedName>
        <fullName evidence="4">Chemotaxis protein CheY</fullName>
    </submittedName>
</protein>
<feature type="modified residue" description="4-aspartylphosphate" evidence="1">
    <location>
        <position position="55"/>
    </location>
</feature>
<dbReference type="PROSITE" id="PS50930">
    <property type="entry name" value="HTH_LYTTR"/>
    <property type="match status" value="1"/>
</dbReference>
<dbReference type="Gene3D" id="3.40.50.2300">
    <property type="match status" value="1"/>
</dbReference>
<proteinExistence type="predicted"/>
<dbReference type="Proteomes" id="UP000255140">
    <property type="component" value="Unassembled WGS sequence"/>
</dbReference>
<dbReference type="Proteomes" id="UP000254076">
    <property type="component" value="Unassembled WGS sequence"/>
</dbReference>
<evidence type="ECO:0000259" key="3">
    <source>
        <dbReference type="PROSITE" id="PS50930"/>
    </source>
</evidence>
<dbReference type="PROSITE" id="PS50110">
    <property type="entry name" value="RESPONSE_REGULATORY"/>
    <property type="match status" value="1"/>
</dbReference>
<dbReference type="GO" id="GO:0000156">
    <property type="term" value="F:phosphorelay response regulator activity"/>
    <property type="evidence" value="ECO:0007669"/>
    <property type="project" value="InterPro"/>
</dbReference>
<dbReference type="Gene3D" id="2.40.50.40">
    <property type="match status" value="1"/>
</dbReference>
<gene>
    <name evidence="5" type="primary">lytR_1</name>
    <name evidence="5" type="ORF">NCTC8185_00713</name>
    <name evidence="6" type="ORF">NCTC9828_00069</name>
    <name evidence="4" type="ORF">WA04_11835</name>
</gene>
<dbReference type="InterPro" id="IPR007492">
    <property type="entry name" value="LytTR_DNA-bd_dom"/>
</dbReference>
<dbReference type="SMART" id="SM00448">
    <property type="entry name" value="REC"/>
    <property type="match status" value="1"/>
</dbReference>